<keyword evidence="1" id="KW-0521">NADP</keyword>
<evidence type="ECO:0000256" key="2">
    <source>
        <dbReference type="ARBA" id="ARBA00023002"/>
    </source>
</evidence>
<dbReference type="EMBL" id="ML975248">
    <property type="protein sequence ID" value="KAF1838918.1"/>
    <property type="molecule type" value="Genomic_DNA"/>
</dbReference>
<sequence length="291" mass="32818">MVFDQVQTKILLLGAGELGTAFLPHLQTLPDTHITVDLAGTFAEYDILISAIGFGADPSTVLKLANEVLAAGKIKKENSKGNFWFFPWQWGVDYDTTGSNNGLMLLFGAQRDVRNLLREKAKESNVTWTVVSTGIFMSFLFEPFWGIVDRSREASDEQITVRCLRDWYHKVTVTHVNDIGRVLSRILFGDVEAGNRVVYVAGDTVSYGDLADIVERVSGMNVDREMWDMGRLEEELRKNPDDGIKKYRLVFAGGGVWWDKEKTVNRQLEMSMTDVESYAKSILGRSCRDSR</sequence>
<gene>
    <name evidence="4" type="ORF">BDW02DRAFT_620099</name>
</gene>
<dbReference type="AlphaFoldDB" id="A0A6A5KNZ1"/>
<dbReference type="InterPro" id="IPR008030">
    <property type="entry name" value="NmrA-like"/>
</dbReference>
<dbReference type="InterPro" id="IPR051609">
    <property type="entry name" value="NmrA/Isoflavone_reductase-like"/>
</dbReference>
<proteinExistence type="predicted"/>
<dbReference type="Gene3D" id="3.40.50.720">
    <property type="entry name" value="NAD(P)-binding Rossmann-like Domain"/>
    <property type="match status" value="1"/>
</dbReference>
<evidence type="ECO:0000313" key="5">
    <source>
        <dbReference type="Proteomes" id="UP000800040"/>
    </source>
</evidence>
<reference evidence="4" key="1">
    <citation type="submission" date="2020-01" db="EMBL/GenBank/DDBJ databases">
        <authorList>
            <consortium name="DOE Joint Genome Institute"/>
            <person name="Haridas S."/>
            <person name="Albert R."/>
            <person name="Binder M."/>
            <person name="Bloem J."/>
            <person name="Labutti K."/>
            <person name="Salamov A."/>
            <person name="Andreopoulos B."/>
            <person name="Baker S.E."/>
            <person name="Barry K."/>
            <person name="Bills G."/>
            <person name="Bluhm B.H."/>
            <person name="Cannon C."/>
            <person name="Castanera R."/>
            <person name="Culley D.E."/>
            <person name="Daum C."/>
            <person name="Ezra D."/>
            <person name="Gonzalez J.B."/>
            <person name="Henrissat B."/>
            <person name="Kuo A."/>
            <person name="Liang C."/>
            <person name="Lipzen A."/>
            <person name="Lutzoni F."/>
            <person name="Magnuson J."/>
            <person name="Mondo S."/>
            <person name="Nolan M."/>
            <person name="Ohm R."/>
            <person name="Pangilinan J."/>
            <person name="Park H.-J."/>
            <person name="Ramirez L."/>
            <person name="Alfaro M."/>
            <person name="Sun H."/>
            <person name="Tritt A."/>
            <person name="Yoshinaga Y."/>
            <person name="Zwiers L.-H."/>
            <person name="Turgeon B.G."/>
            <person name="Goodwin S.B."/>
            <person name="Spatafora J.W."/>
            <person name="Crous P.W."/>
            <person name="Grigoriev I.V."/>
        </authorList>
    </citation>
    <scope>NUCLEOTIDE SEQUENCE</scope>
    <source>
        <strain evidence="4">P77</strain>
    </source>
</reference>
<organism evidence="4 5">
    <name type="scientific">Decorospora gaudefroyi</name>
    <dbReference type="NCBI Taxonomy" id="184978"/>
    <lineage>
        <taxon>Eukaryota</taxon>
        <taxon>Fungi</taxon>
        <taxon>Dikarya</taxon>
        <taxon>Ascomycota</taxon>
        <taxon>Pezizomycotina</taxon>
        <taxon>Dothideomycetes</taxon>
        <taxon>Pleosporomycetidae</taxon>
        <taxon>Pleosporales</taxon>
        <taxon>Pleosporineae</taxon>
        <taxon>Pleosporaceae</taxon>
        <taxon>Decorospora</taxon>
    </lineage>
</organism>
<protein>
    <recommendedName>
        <fullName evidence="3">NmrA-like domain-containing protein</fullName>
    </recommendedName>
</protein>
<dbReference type="Gene3D" id="3.90.25.10">
    <property type="entry name" value="UDP-galactose 4-epimerase, domain 1"/>
    <property type="match status" value="1"/>
</dbReference>
<dbReference type="GO" id="GO:0016491">
    <property type="term" value="F:oxidoreductase activity"/>
    <property type="evidence" value="ECO:0007669"/>
    <property type="project" value="UniProtKB-KW"/>
</dbReference>
<dbReference type="PANTHER" id="PTHR47706:SF6">
    <property type="entry name" value="NMRA-LIKE FAMILY PROTEIN (AFU_ORTHOLOGUE AFUA_6G00280)"/>
    <property type="match status" value="1"/>
</dbReference>
<dbReference type="OrthoDB" id="5283654at2759"/>
<name>A0A6A5KNZ1_9PLEO</name>
<dbReference type="Pfam" id="PF05368">
    <property type="entry name" value="NmrA"/>
    <property type="match status" value="1"/>
</dbReference>
<evidence type="ECO:0000259" key="3">
    <source>
        <dbReference type="Pfam" id="PF05368"/>
    </source>
</evidence>
<keyword evidence="5" id="KW-1185">Reference proteome</keyword>
<accession>A0A6A5KNZ1</accession>
<evidence type="ECO:0000313" key="4">
    <source>
        <dbReference type="EMBL" id="KAF1838918.1"/>
    </source>
</evidence>
<feature type="domain" description="NmrA-like" evidence="3">
    <location>
        <begin position="85"/>
        <end position="228"/>
    </location>
</feature>
<dbReference type="InterPro" id="IPR036291">
    <property type="entry name" value="NAD(P)-bd_dom_sf"/>
</dbReference>
<keyword evidence="2" id="KW-0560">Oxidoreductase</keyword>
<dbReference type="PANTHER" id="PTHR47706">
    <property type="entry name" value="NMRA-LIKE FAMILY PROTEIN"/>
    <property type="match status" value="1"/>
</dbReference>
<dbReference type="Proteomes" id="UP000800040">
    <property type="component" value="Unassembled WGS sequence"/>
</dbReference>
<dbReference type="SUPFAM" id="SSF51735">
    <property type="entry name" value="NAD(P)-binding Rossmann-fold domains"/>
    <property type="match status" value="1"/>
</dbReference>
<evidence type="ECO:0000256" key="1">
    <source>
        <dbReference type="ARBA" id="ARBA00022857"/>
    </source>
</evidence>